<evidence type="ECO:0000256" key="5">
    <source>
        <dbReference type="ARBA" id="ARBA00023136"/>
    </source>
</evidence>
<evidence type="ECO:0000256" key="2">
    <source>
        <dbReference type="ARBA" id="ARBA00022448"/>
    </source>
</evidence>
<dbReference type="InterPro" id="IPR036259">
    <property type="entry name" value="MFS_trans_sf"/>
</dbReference>
<evidence type="ECO:0000313" key="8">
    <source>
        <dbReference type="EMBL" id="ADQ14033.1"/>
    </source>
</evidence>
<reference evidence="8 9" key="2">
    <citation type="journal article" date="2011" name="J. Bacteriol.">
        <title>Complete Genome Sequence of the Haloalkaliphilic, Hydrogen Producing Halanaerobium hydrogenoformans.</title>
        <authorList>
            <person name="Brown S.D."/>
            <person name="Begemann M.B."/>
            <person name="Mormile M.R."/>
            <person name="Wall J.D."/>
            <person name="Han C.S."/>
            <person name="Goodwin L.A."/>
            <person name="Pitluck S."/>
            <person name="Land M.L."/>
            <person name="Hauser L.J."/>
            <person name="Elias D.A."/>
        </authorList>
    </citation>
    <scope>NUCLEOTIDE SEQUENCE [LARGE SCALE GENOMIC DNA]</scope>
    <source>
        <strain evidence="9">sapolanicus</strain>
    </source>
</reference>
<feature type="transmembrane region" description="Helical" evidence="6">
    <location>
        <begin position="313"/>
        <end position="337"/>
    </location>
</feature>
<dbReference type="eggNOG" id="COG2271">
    <property type="taxonomic scope" value="Bacteria"/>
</dbReference>
<feature type="transmembrane region" description="Helical" evidence="6">
    <location>
        <begin position="50"/>
        <end position="68"/>
    </location>
</feature>
<dbReference type="Proteomes" id="UP000007434">
    <property type="component" value="Chromosome"/>
</dbReference>
<keyword evidence="3 6" id="KW-0812">Transmembrane</keyword>
<dbReference type="InterPro" id="IPR011701">
    <property type="entry name" value="MFS"/>
</dbReference>
<evidence type="ECO:0000256" key="4">
    <source>
        <dbReference type="ARBA" id="ARBA00022989"/>
    </source>
</evidence>
<feature type="transmembrane region" description="Helical" evidence="6">
    <location>
        <begin position="80"/>
        <end position="97"/>
    </location>
</feature>
<gene>
    <name evidence="8" type="ordered locus">Halsa_0568</name>
</gene>
<evidence type="ECO:0000256" key="3">
    <source>
        <dbReference type="ARBA" id="ARBA00022692"/>
    </source>
</evidence>
<dbReference type="PANTHER" id="PTHR23527">
    <property type="entry name" value="BLL3282 PROTEIN"/>
    <property type="match status" value="1"/>
</dbReference>
<dbReference type="EMBL" id="CP002304">
    <property type="protein sequence ID" value="ADQ14033.1"/>
    <property type="molecule type" value="Genomic_DNA"/>
</dbReference>
<keyword evidence="9" id="KW-1185">Reference proteome</keyword>
<evidence type="ECO:0000256" key="6">
    <source>
        <dbReference type="SAM" id="Phobius"/>
    </source>
</evidence>
<feature type="transmembrane region" description="Helical" evidence="6">
    <location>
        <begin position="12"/>
        <end position="30"/>
    </location>
</feature>
<evidence type="ECO:0000259" key="7">
    <source>
        <dbReference type="PROSITE" id="PS50850"/>
    </source>
</evidence>
<evidence type="ECO:0000313" key="9">
    <source>
        <dbReference type="Proteomes" id="UP000007434"/>
    </source>
</evidence>
<keyword evidence="4 6" id="KW-1133">Transmembrane helix</keyword>
<dbReference type="GO" id="GO:0005886">
    <property type="term" value="C:plasma membrane"/>
    <property type="evidence" value="ECO:0007669"/>
    <property type="project" value="UniProtKB-SubCell"/>
</dbReference>
<feature type="domain" description="Major facilitator superfamily (MFS) profile" evidence="7">
    <location>
        <begin position="14"/>
        <end position="404"/>
    </location>
</feature>
<dbReference type="Pfam" id="PF07690">
    <property type="entry name" value="MFS_1"/>
    <property type="match status" value="1"/>
</dbReference>
<dbReference type="InterPro" id="IPR052952">
    <property type="entry name" value="MFS-Transporter"/>
</dbReference>
<dbReference type="Gene3D" id="1.20.1250.20">
    <property type="entry name" value="MFS general substrate transporter like domains"/>
    <property type="match status" value="2"/>
</dbReference>
<keyword evidence="5 6" id="KW-0472">Membrane</keyword>
<dbReference type="RefSeq" id="WP_013405137.1">
    <property type="nucleotide sequence ID" value="NC_014654.1"/>
</dbReference>
<keyword evidence="2" id="KW-0813">Transport</keyword>
<feature type="transmembrane region" description="Helical" evidence="6">
    <location>
        <begin position="135"/>
        <end position="157"/>
    </location>
</feature>
<dbReference type="PROSITE" id="PS50850">
    <property type="entry name" value="MFS"/>
    <property type="match status" value="1"/>
</dbReference>
<dbReference type="OrthoDB" id="9794076at2"/>
<dbReference type="SUPFAM" id="SSF103473">
    <property type="entry name" value="MFS general substrate transporter"/>
    <property type="match status" value="1"/>
</dbReference>
<feature type="transmembrane region" description="Helical" evidence="6">
    <location>
        <begin position="218"/>
        <end position="235"/>
    </location>
</feature>
<comment type="subcellular location">
    <subcellularLocation>
        <location evidence="1">Cell membrane</location>
        <topology evidence="1">Multi-pass membrane protein</topology>
    </subcellularLocation>
</comment>
<dbReference type="STRING" id="656519.Halsa_0568"/>
<feature type="transmembrane region" description="Helical" evidence="6">
    <location>
        <begin position="349"/>
        <end position="369"/>
    </location>
</feature>
<feature type="transmembrane region" description="Helical" evidence="6">
    <location>
        <begin position="381"/>
        <end position="399"/>
    </location>
</feature>
<feature type="transmembrane region" description="Helical" evidence="6">
    <location>
        <begin position="255"/>
        <end position="275"/>
    </location>
</feature>
<dbReference type="GO" id="GO:0022857">
    <property type="term" value="F:transmembrane transporter activity"/>
    <property type="evidence" value="ECO:0007669"/>
    <property type="project" value="InterPro"/>
</dbReference>
<dbReference type="HOGENOM" id="CLU_001265_58_2_9"/>
<dbReference type="AlphaFoldDB" id="E4RPL0"/>
<feature type="transmembrane region" description="Helical" evidence="6">
    <location>
        <begin position="163"/>
        <end position="184"/>
    </location>
</feature>
<feature type="transmembrane region" description="Helical" evidence="6">
    <location>
        <begin position="103"/>
        <end position="123"/>
    </location>
</feature>
<organism evidence="8 9">
    <name type="scientific">Halanaerobium hydrogeniformans</name>
    <name type="common">Halanaerobium sp. (strain sapolanicus)</name>
    <dbReference type="NCBI Taxonomy" id="656519"/>
    <lineage>
        <taxon>Bacteria</taxon>
        <taxon>Bacillati</taxon>
        <taxon>Bacillota</taxon>
        <taxon>Clostridia</taxon>
        <taxon>Halanaerobiales</taxon>
        <taxon>Halanaerobiaceae</taxon>
        <taxon>Halanaerobium</taxon>
    </lineage>
</organism>
<accession>E4RPL0</accession>
<evidence type="ECO:0000256" key="1">
    <source>
        <dbReference type="ARBA" id="ARBA00004651"/>
    </source>
</evidence>
<reference evidence="8 9" key="1">
    <citation type="submission" date="2010-11" db="EMBL/GenBank/DDBJ databases">
        <title>Complete sequence of Halanaerobium sp. sapolanicus.</title>
        <authorList>
            <consortium name="US DOE Joint Genome Institute"/>
            <person name="Lucas S."/>
            <person name="Copeland A."/>
            <person name="Lapidus A."/>
            <person name="Cheng J.-F."/>
            <person name="Bruce D."/>
            <person name="Goodwin L."/>
            <person name="Pitluck S."/>
            <person name="Davenport K."/>
            <person name="Detter J.C."/>
            <person name="Han C."/>
            <person name="Tapia R."/>
            <person name="Land M."/>
            <person name="Hauser L."/>
            <person name="Jeffries C."/>
            <person name="Kyrpides N."/>
            <person name="Ivanova N."/>
            <person name="Mikhailova N."/>
            <person name="Begemann M.B."/>
            <person name="Mormile M.R."/>
            <person name="Wall J.D."/>
            <person name="Elias D.A."/>
            <person name="Woyke T."/>
        </authorList>
    </citation>
    <scope>NUCLEOTIDE SEQUENCE [LARGE SCALE GENOMIC DNA]</scope>
    <source>
        <strain evidence="9">sapolanicus</strain>
    </source>
</reference>
<proteinExistence type="predicted"/>
<dbReference type="InterPro" id="IPR020846">
    <property type="entry name" value="MFS_dom"/>
</dbReference>
<name>E4RPL0_HALHG</name>
<dbReference type="KEGG" id="has:Halsa_0568"/>
<protein>
    <submittedName>
        <fullName evidence="8">Major facilitator superfamily MFS_1</fullName>
    </submittedName>
</protein>
<feature type="transmembrane region" description="Helical" evidence="6">
    <location>
        <begin position="287"/>
        <end position="307"/>
    </location>
</feature>
<sequence>MIGQKSKSKLDWGFLLLLSSSYFSGTIILQGLQSLMPFFQSDFNLSRAQVGLYSTAFFITATIAAIYSGQLVDKIGSKNGMLLSGLMMGIFVILHSLTSSFAILLVFASFTGLGFSVISPALNKAVIDESPPDKVGLSMGIMQSGGGVGSFVGASLLPVLAVAYGWRLAVILAGLNSILILFLVKFKLPDDFGVSNYQNEDQGNLSEKVKLLFANKSMLLVCFLGLILGTSSGTIPNHYTLYLTMDLGFTPQMAGLMLGVLQIGGLFGRIFWAWLSDKLHRNKRHLSFLYLIITISLLYIFYSYFIWRAAALTWLIFIFSFFLGTAAMGWMGLYFTVVGERSSSEMTGLATGLSLIFIRLGVLVSPPVFGLIADQFDHYNYSWLVLAIFTFVGGMILYFQERKI</sequence>
<dbReference type="PANTHER" id="PTHR23527:SF1">
    <property type="entry name" value="BLL3282 PROTEIN"/>
    <property type="match status" value="1"/>
</dbReference>